<organism evidence="4 5">
    <name type="scientific">Tumebacillus lacus</name>
    <dbReference type="NCBI Taxonomy" id="2995335"/>
    <lineage>
        <taxon>Bacteria</taxon>
        <taxon>Bacillati</taxon>
        <taxon>Bacillota</taxon>
        <taxon>Bacilli</taxon>
        <taxon>Bacillales</taxon>
        <taxon>Alicyclobacillaceae</taxon>
        <taxon>Tumebacillus</taxon>
    </lineage>
</organism>
<gene>
    <name evidence="4" type="ORF">OS242_15700</name>
</gene>
<sequence length="140" mass="15883">MHLWKNERGLTLTELLAAVVLLGLIVVPLTNIGTTALRWHREDVQRNQALDLAGSKFVEVKAHVMRAGRTLPEPLVQGTFPDTELNWQVVTDGEHSRQLPVQVLEGQPIPELIRVEMVVTDARLQEITRLETVVRTRELR</sequence>
<keyword evidence="3" id="KW-0812">Transmembrane</keyword>
<keyword evidence="2" id="KW-0178">Competence</keyword>
<dbReference type="Proteomes" id="UP001208017">
    <property type="component" value="Unassembled WGS sequence"/>
</dbReference>
<keyword evidence="5" id="KW-1185">Reference proteome</keyword>
<dbReference type="Pfam" id="PF07963">
    <property type="entry name" value="N_methyl"/>
    <property type="match status" value="1"/>
</dbReference>
<evidence type="ECO:0000313" key="4">
    <source>
        <dbReference type="EMBL" id="MCX7571394.1"/>
    </source>
</evidence>
<evidence type="ECO:0000256" key="3">
    <source>
        <dbReference type="SAM" id="Phobius"/>
    </source>
</evidence>
<keyword evidence="3" id="KW-0472">Membrane</keyword>
<name>A0ABT3X3B9_9BACL</name>
<protein>
    <submittedName>
        <fullName evidence="4">Prepilin-type N-terminal cleavage/methylation domain-containing protein</fullName>
    </submittedName>
</protein>
<evidence type="ECO:0000256" key="1">
    <source>
        <dbReference type="ARBA" id="ARBA00004241"/>
    </source>
</evidence>
<evidence type="ECO:0000313" key="5">
    <source>
        <dbReference type="Proteomes" id="UP001208017"/>
    </source>
</evidence>
<reference evidence="4 5" key="1">
    <citation type="submission" date="2022-11" db="EMBL/GenBank/DDBJ databases">
        <title>Study of microbial diversity in lake waters.</title>
        <authorList>
            <person name="Zhang J."/>
        </authorList>
    </citation>
    <scope>NUCLEOTIDE SEQUENCE [LARGE SCALE GENOMIC DNA]</scope>
    <source>
        <strain evidence="4 5">DT12</strain>
    </source>
</reference>
<comment type="caution">
    <text evidence="4">The sequence shown here is derived from an EMBL/GenBank/DDBJ whole genome shotgun (WGS) entry which is preliminary data.</text>
</comment>
<dbReference type="EMBL" id="JAPMLT010000010">
    <property type="protein sequence ID" value="MCX7571394.1"/>
    <property type="molecule type" value="Genomic_DNA"/>
</dbReference>
<proteinExistence type="predicted"/>
<comment type="subcellular location">
    <subcellularLocation>
        <location evidence="1">Cell surface</location>
    </subcellularLocation>
</comment>
<dbReference type="InterPro" id="IPR012902">
    <property type="entry name" value="N_methyl_site"/>
</dbReference>
<accession>A0ABT3X3B9</accession>
<dbReference type="NCBIfam" id="TIGR02532">
    <property type="entry name" value="IV_pilin_GFxxxE"/>
    <property type="match status" value="1"/>
</dbReference>
<evidence type="ECO:0000256" key="2">
    <source>
        <dbReference type="ARBA" id="ARBA00023287"/>
    </source>
</evidence>
<dbReference type="RefSeq" id="WP_267152642.1">
    <property type="nucleotide sequence ID" value="NZ_JAPMLT010000010.1"/>
</dbReference>
<feature type="transmembrane region" description="Helical" evidence="3">
    <location>
        <begin position="15"/>
        <end position="37"/>
    </location>
</feature>
<keyword evidence="3" id="KW-1133">Transmembrane helix</keyword>